<accession>A0A5M3WEP0</accession>
<evidence type="ECO:0000313" key="1">
    <source>
        <dbReference type="EMBL" id="GES07444.1"/>
    </source>
</evidence>
<dbReference type="OrthoDB" id="4311344at2"/>
<organism evidence="1 2">
    <name type="scientific">Acrocarpospora macrocephala</name>
    <dbReference type="NCBI Taxonomy" id="150177"/>
    <lineage>
        <taxon>Bacteria</taxon>
        <taxon>Bacillati</taxon>
        <taxon>Actinomycetota</taxon>
        <taxon>Actinomycetes</taxon>
        <taxon>Streptosporangiales</taxon>
        <taxon>Streptosporangiaceae</taxon>
        <taxon>Acrocarpospora</taxon>
    </lineage>
</organism>
<dbReference type="Proteomes" id="UP000331127">
    <property type="component" value="Unassembled WGS sequence"/>
</dbReference>
<name>A0A5M3WEP0_9ACTN</name>
<sequence length="175" mass="20710">MTTTDWPYDADRDDPLTELRIPVTSFSPNWKYTATFDRESEARPTDLEARQLASFIDEYREQWFNETWKAKLAERPFDIDSGTPTKIFHKWADDDWSYRVVSWTRGPVWVPVFPRLRGTDLDDRPNWAGPMTLVEVMDRTHTVSDEPMKRWVEWKSTHPEAFPRMENSGTAGEHR</sequence>
<protein>
    <submittedName>
        <fullName evidence="1">Uncharacterized protein</fullName>
    </submittedName>
</protein>
<evidence type="ECO:0000313" key="2">
    <source>
        <dbReference type="Proteomes" id="UP000331127"/>
    </source>
</evidence>
<dbReference type="EMBL" id="BLAE01000006">
    <property type="protein sequence ID" value="GES07444.1"/>
    <property type="molecule type" value="Genomic_DNA"/>
</dbReference>
<proteinExistence type="predicted"/>
<keyword evidence="2" id="KW-1185">Reference proteome</keyword>
<dbReference type="RefSeq" id="WP_155353151.1">
    <property type="nucleotide sequence ID" value="NZ_BAAAHL010000012.1"/>
</dbReference>
<reference evidence="1 2" key="1">
    <citation type="submission" date="2019-10" db="EMBL/GenBank/DDBJ databases">
        <title>Whole genome shotgun sequence of Acrocarpospora macrocephala NBRC 16266.</title>
        <authorList>
            <person name="Ichikawa N."/>
            <person name="Kimura A."/>
            <person name="Kitahashi Y."/>
            <person name="Komaki H."/>
            <person name="Oguchi A."/>
        </authorList>
    </citation>
    <scope>NUCLEOTIDE SEQUENCE [LARGE SCALE GENOMIC DNA]</scope>
    <source>
        <strain evidence="1 2">NBRC 16266</strain>
    </source>
</reference>
<comment type="caution">
    <text evidence="1">The sequence shown here is derived from an EMBL/GenBank/DDBJ whole genome shotgun (WGS) entry which is preliminary data.</text>
</comment>
<dbReference type="AlphaFoldDB" id="A0A5M3WEP0"/>
<gene>
    <name evidence="1" type="ORF">Amac_010390</name>
</gene>